<evidence type="ECO:0000256" key="6">
    <source>
        <dbReference type="ARBA" id="ARBA00048612"/>
    </source>
</evidence>
<dbReference type="EC" id="2.1.1.320" evidence="7"/>
<keyword evidence="3 7" id="KW-0489">Methyltransferase</keyword>
<evidence type="ECO:0000256" key="5">
    <source>
        <dbReference type="ARBA" id="ARBA00023128"/>
    </source>
</evidence>
<dbReference type="GO" id="GO:0035243">
    <property type="term" value="F:protein-arginine omega-N symmetric methyltransferase activity"/>
    <property type="evidence" value="ECO:0007669"/>
    <property type="project" value="UniProtKB-EC"/>
</dbReference>
<dbReference type="GO" id="GO:0032259">
    <property type="term" value="P:methylation"/>
    <property type="evidence" value="ECO:0007669"/>
    <property type="project" value="UniProtKB-KW"/>
</dbReference>
<dbReference type="InterPro" id="IPR038375">
    <property type="entry name" value="NDUFAF7_sf"/>
</dbReference>
<reference evidence="8" key="2">
    <citation type="submission" date="2019-06" db="EMBL/GenBank/DDBJ databases">
        <title>Genomics analysis of Aphanomyces spp. identifies a new class of oomycete effector associated with host adaptation.</title>
        <authorList>
            <person name="Gaulin E."/>
        </authorList>
    </citation>
    <scope>NUCLEOTIDE SEQUENCE</scope>
    <source>
        <strain evidence="8">CBS 578.67</strain>
    </source>
</reference>
<reference evidence="9 10" key="1">
    <citation type="submission" date="2019-03" db="EMBL/GenBank/DDBJ databases">
        <authorList>
            <person name="Gaulin E."/>
            <person name="Dumas B."/>
        </authorList>
    </citation>
    <scope>NUCLEOTIDE SEQUENCE [LARGE SCALE GENOMIC DNA]</scope>
    <source>
        <strain evidence="9">CBS 568.67</strain>
    </source>
</reference>
<gene>
    <name evidence="9" type="primary">Aste57867_12506</name>
    <name evidence="8" type="ORF">As57867_012460</name>
    <name evidence="9" type="ORF">ASTE57867_12506</name>
</gene>
<dbReference type="OrthoDB" id="17415at2759"/>
<keyword evidence="10" id="KW-1185">Reference proteome</keyword>
<evidence type="ECO:0000256" key="7">
    <source>
        <dbReference type="RuleBase" id="RU364114"/>
    </source>
</evidence>
<dbReference type="PANTHER" id="PTHR12049:SF5">
    <property type="entry name" value="PROTEIN ARGININE METHYLTRANSFERASE NDUFAF7 HOMOLOG, MITOCHONDRIAL"/>
    <property type="match status" value="1"/>
</dbReference>
<evidence type="ECO:0000256" key="3">
    <source>
        <dbReference type="ARBA" id="ARBA00022603"/>
    </source>
</evidence>
<dbReference type="Pfam" id="PF02636">
    <property type="entry name" value="Methyltransf_28"/>
    <property type="match status" value="1"/>
</dbReference>
<evidence type="ECO:0000256" key="4">
    <source>
        <dbReference type="ARBA" id="ARBA00022679"/>
    </source>
</evidence>
<dbReference type="GO" id="GO:0005739">
    <property type="term" value="C:mitochondrion"/>
    <property type="evidence" value="ECO:0007669"/>
    <property type="project" value="UniProtKB-SubCell"/>
</dbReference>
<dbReference type="EMBL" id="CAADRA010005393">
    <property type="protein sequence ID" value="VFT89357.1"/>
    <property type="molecule type" value="Genomic_DNA"/>
</dbReference>
<dbReference type="AlphaFoldDB" id="A0A485KX50"/>
<protein>
    <recommendedName>
        <fullName evidence="7">Protein arginine methyltransferase NDUFAF7</fullName>
        <ecNumber evidence="7">2.1.1.320</ecNumber>
    </recommendedName>
</protein>
<evidence type="ECO:0000313" key="8">
    <source>
        <dbReference type="EMBL" id="KAF0696747.1"/>
    </source>
</evidence>
<keyword evidence="4 7" id="KW-0808">Transferase</keyword>
<comment type="catalytic activity">
    <reaction evidence="6 7">
        <text>L-arginyl-[protein] + 2 S-adenosyl-L-methionine = N(omega),N(omega)'-dimethyl-L-arginyl-[protein] + 2 S-adenosyl-L-homocysteine + 2 H(+)</text>
        <dbReference type="Rhea" id="RHEA:48108"/>
        <dbReference type="Rhea" id="RHEA-COMP:10532"/>
        <dbReference type="Rhea" id="RHEA-COMP:11992"/>
        <dbReference type="ChEBI" id="CHEBI:15378"/>
        <dbReference type="ChEBI" id="CHEBI:29965"/>
        <dbReference type="ChEBI" id="CHEBI:57856"/>
        <dbReference type="ChEBI" id="CHEBI:59789"/>
        <dbReference type="ChEBI" id="CHEBI:88221"/>
        <dbReference type="EC" id="2.1.1.320"/>
    </reaction>
</comment>
<dbReference type="InterPro" id="IPR003788">
    <property type="entry name" value="NDUFAF7"/>
</dbReference>
<organism evidence="9 10">
    <name type="scientific">Aphanomyces stellatus</name>
    <dbReference type="NCBI Taxonomy" id="120398"/>
    <lineage>
        <taxon>Eukaryota</taxon>
        <taxon>Sar</taxon>
        <taxon>Stramenopiles</taxon>
        <taxon>Oomycota</taxon>
        <taxon>Saprolegniomycetes</taxon>
        <taxon>Saprolegniales</taxon>
        <taxon>Verrucalvaceae</taxon>
        <taxon>Aphanomyces</taxon>
    </lineage>
</organism>
<evidence type="ECO:0000256" key="1">
    <source>
        <dbReference type="ARBA" id="ARBA00004173"/>
    </source>
</evidence>
<dbReference type="SUPFAM" id="SSF53335">
    <property type="entry name" value="S-adenosyl-L-methionine-dependent methyltransferases"/>
    <property type="match status" value="1"/>
</dbReference>
<dbReference type="EMBL" id="VJMH01005372">
    <property type="protein sequence ID" value="KAF0696747.1"/>
    <property type="molecule type" value="Genomic_DNA"/>
</dbReference>
<name>A0A485KX50_9STRA</name>
<dbReference type="InterPro" id="IPR029063">
    <property type="entry name" value="SAM-dependent_MTases_sf"/>
</dbReference>
<dbReference type="Gene3D" id="3.40.50.12710">
    <property type="match status" value="1"/>
</dbReference>
<evidence type="ECO:0000256" key="2">
    <source>
        <dbReference type="ARBA" id="ARBA00005891"/>
    </source>
</evidence>
<evidence type="ECO:0000313" key="10">
    <source>
        <dbReference type="Proteomes" id="UP000332933"/>
    </source>
</evidence>
<comment type="similarity">
    <text evidence="2 7">Belongs to the NDUFAF7 family.</text>
</comment>
<evidence type="ECO:0000313" key="9">
    <source>
        <dbReference type="EMBL" id="VFT89357.1"/>
    </source>
</evidence>
<keyword evidence="5 7" id="KW-0496">Mitochondrion</keyword>
<accession>A0A485KX50</accession>
<dbReference type="Proteomes" id="UP000332933">
    <property type="component" value="Unassembled WGS sequence"/>
</dbReference>
<sequence length="425" mass="47732">MMLRALATNARRASTVGRRQFSSAVLTRDYIHGCLYSKEGGYFTSESREVLHAPKEPMDFNDFWGKGEYKAALTKLYEMDKEAWMTPVEVFYPYYSHAIANYMLMSPFTTDKLSIYEIGGGAGTNAKCILDYIRDQAPALYEETTYTMIEISPRMAARQRERVRDHPMAKVINTDILTYSKAFPKVDEHCYFVAMEVLDNLPHDKVTQDGGEWFETWVDAATLAEERRPLTDALIQQTLAHFPCDLPLREQFKPSSRVLRKVMGLPEKVLHSAFVPTGAMQLLNTLQTSFPKHHLIAADFDALPSPSLDAHAQHKPFLHTRSPTSTASGPLHAANAPLVASKTAGVTVDHDTYLVQGGIADVFFPTDFVKLKHAYCQALTRQSHEVSIVKSSAFLTQFGDVAKTRTILGYNPLVEDYENTSFILS</sequence>
<proteinExistence type="inferred from homology"/>
<comment type="function">
    <text evidence="7">Arginine methyltransferase involved in the assembly or stability of mitochondrial NADH:ubiquinone oxidoreductase complex (complex I).</text>
</comment>
<dbReference type="PANTHER" id="PTHR12049">
    <property type="entry name" value="PROTEIN ARGININE METHYLTRANSFERASE NDUFAF7, MITOCHONDRIAL"/>
    <property type="match status" value="1"/>
</dbReference>
<comment type="subcellular location">
    <subcellularLocation>
        <location evidence="1 7">Mitochondrion</location>
    </subcellularLocation>
</comment>